<gene>
    <name evidence="2" type="ORF">JIN87_02850</name>
</gene>
<dbReference type="Proteomes" id="UP000617628">
    <property type="component" value="Unassembled WGS sequence"/>
</dbReference>
<dbReference type="Pfam" id="PF06439">
    <property type="entry name" value="3keto-disac_hyd"/>
    <property type="match status" value="1"/>
</dbReference>
<protein>
    <submittedName>
        <fullName evidence="2">DUF1080 domain-containing protein</fullName>
    </submittedName>
</protein>
<dbReference type="Gene3D" id="2.60.120.560">
    <property type="entry name" value="Exo-inulinase, domain 1"/>
    <property type="match status" value="1"/>
</dbReference>
<evidence type="ECO:0000259" key="1">
    <source>
        <dbReference type="Pfam" id="PF06439"/>
    </source>
</evidence>
<comment type="caution">
    <text evidence="2">The sequence shown here is derived from an EMBL/GenBank/DDBJ whole genome shotgun (WGS) entry which is preliminary data.</text>
</comment>
<keyword evidence="3" id="KW-1185">Reference proteome</keyword>
<dbReference type="RefSeq" id="WP_200354005.1">
    <property type="nucleotide sequence ID" value="NZ_JAENIL010000004.1"/>
</dbReference>
<accession>A0A934RST8</accession>
<dbReference type="GO" id="GO:0016787">
    <property type="term" value="F:hydrolase activity"/>
    <property type="evidence" value="ECO:0007669"/>
    <property type="project" value="InterPro"/>
</dbReference>
<dbReference type="InterPro" id="IPR010496">
    <property type="entry name" value="AL/BT2_dom"/>
</dbReference>
<reference evidence="2" key="1">
    <citation type="submission" date="2021-01" db="EMBL/GenBank/DDBJ databases">
        <title>Modified the classification status of verrucomicrobia.</title>
        <authorList>
            <person name="Feng X."/>
        </authorList>
    </citation>
    <scope>NUCLEOTIDE SEQUENCE</scope>
    <source>
        <strain evidence="2">KCTC 13126</strain>
    </source>
</reference>
<name>A0A934RST8_9BACT</name>
<dbReference type="AlphaFoldDB" id="A0A934RST8"/>
<evidence type="ECO:0000313" key="2">
    <source>
        <dbReference type="EMBL" id="MBK1875788.1"/>
    </source>
</evidence>
<dbReference type="EMBL" id="JAENIL010000004">
    <property type="protein sequence ID" value="MBK1875788.1"/>
    <property type="molecule type" value="Genomic_DNA"/>
</dbReference>
<dbReference type="PROSITE" id="PS51257">
    <property type="entry name" value="PROKAR_LIPOPROTEIN"/>
    <property type="match status" value="1"/>
</dbReference>
<organism evidence="2 3">
    <name type="scientific">Pelagicoccus mobilis</name>
    <dbReference type="NCBI Taxonomy" id="415221"/>
    <lineage>
        <taxon>Bacteria</taxon>
        <taxon>Pseudomonadati</taxon>
        <taxon>Verrucomicrobiota</taxon>
        <taxon>Opitutia</taxon>
        <taxon>Puniceicoccales</taxon>
        <taxon>Pelagicoccaceae</taxon>
        <taxon>Pelagicoccus</taxon>
    </lineage>
</organism>
<proteinExistence type="predicted"/>
<sequence length="226" mass="25101">MKLQSVLISSIALLACFGCSENSGTKKLFNGENLDGFYVEDGTASFEVRDGAIVGRTVLGSPNTFLTTNERYGDFELTFETKVDDRLNSGVQIRSWNRTTEKGKAKVGKFHGPQVEIEAGPGQSGYIFGEGMSGWLSPNPLSKDESVNTHDHFKNGEWNKYRVVAQGPRIQVFLNGVKIEDLTDEGTFKTHPEGHIGLQVHGVWPKLLGDAEYFEVSWRNLEIKEL</sequence>
<feature type="domain" description="3-keto-alpha-glucoside-1,2-lyase/3-keto-2-hydroxy-glucal hydratase" evidence="1">
    <location>
        <begin position="25"/>
        <end position="224"/>
    </location>
</feature>
<evidence type="ECO:0000313" key="3">
    <source>
        <dbReference type="Proteomes" id="UP000617628"/>
    </source>
</evidence>